<protein>
    <submittedName>
        <fullName evidence="2">Uncharacterized protein</fullName>
    </submittedName>
</protein>
<evidence type="ECO:0000313" key="2">
    <source>
        <dbReference type="EMBL" id="SFF74034.1"/>
    </source>
</evidence>
<evidence type="ECO:0000313" key="3">
    <source>
        <dbReference type="Proteomes" id="UP000199116"/>
    </source>
</evidence>
<feature type="transmembrane region" description="Helical" evidence="1">
    <location>
        <begin position="20"/>
        <end position="36"/>
    </location>
</feature>
<proteinExistence type="predicted"/>
<organism evidence="2 3">
    <name type="scientific">Salegentibacter agarivorans</name>
    <dbReference type="NCBI Taxonomy" id="345907"/>
    <lineage>
        <taxon>Bacteria</taxon>
        <taxon>Pseudomonadati</taxon>
        <taxon>Bacteroidota</taxon>
        <taxon>Flavobacteriia</taxon>
        <taxon>Flavobacteriales</taxon>
        <taxon>Flavobacteriaceae</taxon>
        <taxon>Salegentibacter</taxon>
    </lineage>
</organism>
<name>A0A1I2L3Y3_9FLAO</name>
<keyword evidence="3" id="KW-1185">Reference proteome</keyword>
<keyword evidence="1" id="KW-1133">Transmembrane helix</keyword>
<dbReference type="AlphaFoldDB" id="A0A1I2L3Y3"/>
<dbReference type="EMBL" id="FOOH01000007">
    <property type="protein sequence ID" value="SFF74034.1"/>
    <property type="molecule type" value="Genomic_DNA"/>
</dbReference>
<dbReference type="Proteomes" id="UP000199116">
    <property type="component" value="Unassembled WGS sequence"/>
</dbReference>
<evidence type="ECO:0000256" key="1">
    <source>
        <dbReference type="SAM" id="Phobius"/>
    </source>
</evidence>
<keyword evidence="1" id="KW-0812">Transmembrane</keyword>
<gene>
    <name evidence="2" type="ORF">SAMN04488033_10742</name>
</gene>
<keyword evidence="1" id="KW-0472">Membrane</keyword>
<accession>A0A1I2L3Y3</accession>
<reference evidence="3" key="1">
    <citation type="submission" date="2016-10" db="EMBL/GenBank/DDBJ databases">
        <authorList>
            <person name="Varghese N."/>
            <person name="Submissions S."/>
        </authorList>
    </citation>
    <scope>NUCLEOTIDE SEQUENCE [LARGE SCALE GENOMIC DNA]</scope>
    <source>
        <strain evidence="3">DSM 23515</strain>
    </source>
</reference>
<sequence>MNSELNVQKLYLAESIKNIYYYKFLILSFFYANNIISDK</sequence>